<name>A0A5N4D3Z7_CAMDR</name>
<dbReference type="Proteomes" id="UP000299084">
    <property type="component" value="Unassembled WGS sequence"/>
</dbReference>
<sequence>MFSVWQPTSSANPKSASGEMLVVSFVKRKTSEKFQLEPEKKSPAYHSAVVDILFLDGRRRQLIRLKTRAAGPLCPMSPGTGPPGLEEQHQELVHQKPELLLKKMGKHLDYLNLKGARLTVEQGCHVLNSLSYLRSKSMVSELNIEDYFSHHLAVYSSLQFTKTMATFRSLVSLTLNYNCISDELLEKLV</sequence>
<proteinExistence type="predicted"/>
<keyword evidence="2" id="KW-1185">Reference proteome</keyword>
<dbReference type="AlphaFoldDB" id="A0A5N4D3Z7"/>
<evidence type="ECO:0000313" key="1">
    <source>
        <dbReference type="EMBL" id="KAB1265759.1"/>
    </source>
</evidence>
<gene>
    <name evidence="1" type="ORF">Cadr_000018774</name>
</gene>
<comment type="caution">
    <text evidence="1">The sequence shown here is derived from an EMBL/GenBank/DDBJ whole genome shotgun (WGS) entry which is preliminary data.</text>
</comment>
<dbReference type="EMBL" id="JWIN03000016">
    <property type="protein sequence ID" value="KAB1265759.1"/>
    <property type="molecule type" value="Genomic_DNA"/>
</dbReference>
<evidence type="ECO:0000313" key="2">
    <source>
        <dbReference type="Proteomes" id="UP000299084"/>
    </source>
</evidence>
<organism evidence="1 2">
    <name type="scientific">Camelus dromedarius</name>
    <name type="common">Dromedary</name>
    <name type="synonym">Arabian camel</name>
    <dbReference type="NCBI Taxonomy" id="9838"/>
    <lineage>
        <taxon>Eukaryota</taxon>
        <taxon>Metazoa</taxon>
        <taxon>Chordata</taxon>
        <taxon>Craniata</taxon>
        <taxon>Vertebrata</taxon>
        <taxon>Euteleostomi</taxon>
        <taxon>Mammalia</taxon>
        <taxon>Eutheria</taxon>
        <taxon>Laurasiatheria</taxon>
        <taxon>Artiodactyla</taxon>
        <taxon>Tylopoda</taxon>
        <taxon>Camelidae</taxon>
        <taxon>Camelus</taxon>
    </lineage>
</organism>
<reference evidence="1 2" key="1">
    <citation type="journal article" date="2019" name="Mol. Ecol. Resour.">
        <title>Improving Illumina assemblies with Hi-C and long reads: an example with the North African dromedary.</title>
        <authorList>
            <person name="Elbers J.P."/>
            <person name="Rogers M.F."/>
            <person name="Perelman P.L."/>
            <person name="Proskuryakova A.A."/>
            <person name="Serdyukova N.A."/>
            <person name="Johnson W.E."/>
            <person name="Horin P."/>
            <person name="Corander J."/>
            <person name="Murphy D."/>
            <person name="Burger P.A."/>
        </authorList>
    </citation>
    <scope>NUCLEOTIDE SEQUENCE [LARGE SCALE GENOMIC DNA]</scope>
    <source>
        <strain evidence="1">Drom800</strain>
        <tissue evidence="1">Blood</tissue>
    </source>
</reference>
<protein>
    <submittedName>
        <fullName evidence="1">F-box only protein 39</fullName>
    </submittedName>
</protein>
<accession>A0A5N4D3Z7</accession>